<evidence type="ECO:0000313" key="2">
    <source>
        <dbReference type="Proteomes" id="UP000003419"/>
    </source>
</evidence>
<protein>
    <submittedName>
        <fullName evidence="1">Exodeoxyribonuclease</fullName>
        <ecNumber evidence="1">3.1.11.2</ecNumber>
    </submittedName>
</protein>
<dbReference type="Gene3D" id="3.60.10.10">
    <property type="entry name" value="Endonuclease/exonuclease/phosphatase"/>
    <property type="match status" value="1"/>
</dbReference>
<dbReference type="SUPFAM" id="SSF56219">
    <property type="entry name" value="DNase I-like"/>
    <property type="match status" value="1"/>
</dbReference>
<sequence>MKFISWSVNGLKSAINHGFVEDFKRQDADFFCLQCTRLDKGEEPIQIPDY</sequence>
<name>A0A8D9S6M2_LIMRT</name>
<dbReference type="GO" id="GO:0008311">
    <property type="term" value="F:double-stranded DNA 3'-5' DNA exonuclease activity"/>
    <property type="evidence" value="ECO:0007669"/>
    <property type="project" value="UniProtKB-EC"/>
</dbReference>
<comment type="caution">
    <text evidence="1">The sequence shown here is derived from an EMBL/GenBank/DDBJ whole genome shotgun (WGS) entry which is preliminary data.</text>
</comment>
<dbReference type="Proteomes" id="UP000003419">
    <property type="component" value="Unassembled WGS sequence"/>
</dbReference>
<evidence type="ECO:0000313" key="1">
    <source>
        <dbReference type="EMBL" id="EEI66199.1"/>
    </source>
</evidence>
<feature type="non-terminal residue" evidence="1">
    <location>
        <position position="50"/>
    </location>
</feature>
<accession>A0A8D9S6M2</accession>
<reference evidence="1 2" key="1">
    <citation type="submission" date="2009-01" db="EMBL/GenBank/DDBJ databases">
        <authorList>
            <person name="Qin X."/>
            <person name="Bachman B."/>
            <person name="Battles P."/>
            <person name="Bell A."/>
            <person name="Bess C."/>
            <person name="Bickham C."/>
            <person name="Chaboub L."/>
            <person name="Chen D."/>
            <person name="Coyle M."/>
            <person name="Deiros D.R."/>
            <person name="Dinh H."/>
            <person name="Forbes L."/>
            <person name="Fowler G."/>
            <person name="Francisco L."/>
            <person name="Fu Q."/>
            <person name="Gubbala S."/>
            <person name="Hale W."/>
            <person name="Han Y."/>
            <person name="Hemphill L."/>
            <person name="Highlander S.K."/>
            <person name="Hirani K."/>
            <person name="Hogues M."/>
            <person name="Jackson L."/>
            <person name="Jakkamsetti A."/>
            <person name="Javaid M."/>
            <person name="Jiang H."/>
            <person name="Korchina V."/>
            <person name="Kovar C."/>
            <person name="Lara F."/>
            <person name="Lee S."/>
            <person name="Mata R."/>
            <person name="Mathew T."/>
            <person name="Moen C."/>
            <person name="Morales K."/>
            <person name="Munidasa M."/>
            <person name="Nazareth L."/>
            <person name="Ngo R."/>
            <person name="Nguyen L."/>
            <person name="Okwuonu G."/>
            <person name="Ongeri F."/>
            <person name="Patil S."/>
            <person name="Petrosino J."/>
            <person name="Pham C."/>
            <person name="Pham P."/>
            <person name="Pu L.-L."/>
            <person name="Puazo M."/>
            <person name="Raj R."/>
            <person name="Reid J."/>
            <person name="Rouhana J."/>
            <person name="Saada N."/>
            <person name="Shang Y."/>
            <person name="Simmons D."/>
            <person name="Thornton R."/>
            <person name="Warren J."/>
            <person name="Weissenberger G."/>
            <person name="Zhang J."/>
            <person name="Zhang L."/>
            <person name="Zhou C."/>
            <person name="Zhu D."/>
            <person name="Muzny D."/>
            <person name="Worley K."/>
            <person name="Gibbs R."/>
        </authorList>
    </citation>
    <scope>NUCLEOTIDE SEQUENCE [LARGE SCALE GENOMIC DNA]</scope>
    <source>
        <strain evidence="1 2">CF48-3A</strain>
    </source>
</reference>
<dbReference type="EMBL" id="ACHG01000044">
    <property type="protein sequence ID" value="EEI66199.1"/>
    <property type="molecule type" value="Genomic_DNA"/>
</dbReference>
<dbReference type="EC" id="3.1.11.2" evidence="1"/>
<keyword evidence="1" id="KW-0378">Hydrolase</keyword>
<proteinExistence type="predicted"/>
<dbReference type="InterPro" id="IPR036691">
    <property type="entry name" value="Endo/exonu/phosph_ase_sf"/>
</dbReference>
<dbReference type="AlphaFoldDB" id="A0A8D9S6M2"/>
<gene>
    <name evidence="1" type="primary">exoA</name>
    <name evidence="1" type="ORF">HMPREF0534_0453</name>
</gene>
<organism evidence="1 2">
    <name type="scientific">Limosilactobacillus reuteri CF48-3A</name>
    <dbReference type="NCBI Taxonomy" id="525341"/>
    <lineage>
        <taxon>Bacteria</taxon>
        <taxon>Bacillati</taxon>
        <taxon>Bacillota</taxon>
        <taxon>Bacilli</taxon>
        <taxon>Lactobacillales</taxon>
        <taxon>Lactobacillaceae</taxon>
        <taxon>Limosilactobacillus</taxon>
    </lineage>
</organism>